<name>A0ABT8K8P0_9MICO</name>
<accession>A0ABT8K8P0</accession>
<dbReference type="InterPro" id="IPR050765">
    <property type="entry name" value="Riboflavin_Biosynth_HTPR"/>
</dbReference>
<reference evidence="2" key="1">
    <citation type="submission" date="2023-06" db="EMBL/GenBank/DDBJ databases">
        <title>MT1 and MT2 Draft Genomes of Novel Species.</title>
        <authorList>
            <person name="Venkateswaran K."/>
        </authorList>
    </citation>
    <scope>NUCLEOTIDE SEQUENCE</scope>
    <source>
        <strain evidence="2">F6_8S_P_1B</strain>
    </source>
</reference>
<evidence type="ECO:0000313" key="2">
    <source>
        <dbReference type="EMBL" id="MDN4613186.1"/>
    </source>
</evidence>
<dbReference type="SUPFAM" id="SSF53597">
    <property type="entry name" value="Dihydrofolate reductase-like"/>
    <property type="match status" value="1"/>
</dbReference>
<dbReference type="InterPro" id="IPR002734">
    <property type="entry name" value="RibDG_C"/>
</dbReference>
<dbReference type="RefSeq" id="WP_301209995.1">
    <property type="nucleotide sequence ID" value="NZ_JAROCF010000001.1"/>
</dbReference>
<dbReference type="Proteomes" id="UP001174208">
    <property type="component" value="Unassembled WGS sequence"/>
</dbReference>
<sequence length="203" mass="21905">MVGTDRGGGGMAELMVDYITSLDGFGSAEGWPGLWGMGGPEYYELLRVDAERDYIVLLGTRTYRLFAEFARTGAEDMAELTARPKIVFSRSLDEPLEWANTRLVAADAVEAVRELKRGESDLRTIGSPSLCRSLLQAGLVDRFRVVVFPVVNGATGADRLYDGWPDVVMESTSIRVLDGRLVLYEAVPVVVDGPPDGGGAGTA</sequence>
<feature type="domain" description="Bacterial bifunctional deaminase-reductase C-terminal" evidence="1">
    <location>
        <begin position="14"/>
        <end position="182"/>
    </location>
</feature>
<dbReference type="EMBL" id="JAROCF010000001">
    <property type="protein sequence ID" value="MDN4613186.1"/>
    <property type="molecule type" value="Genomic_DNA"/>
</dbReference>
<evidence type="ECO:0000313" key="3">
    <source>
        <dbReference type="Proteomes" id="UP001174208"/>
    </source>
</evidence>
<protein>
    <submittedName>
        <fullName evidence="2">Dihydrofolate reductase family protein</fullName>
    </submittedName>
</protein>
<proteinExistence type="predicted"/>
<organism evidence="2 3">
    <name type="scientific">Leifsonia williamsii</name>
    <dbReference type="NCBI Taxonomy" id="3035919"/>
    <lineage>
        <taxon>Bacteria</taxon>
        <taxon>Bacillati</taxon>
        <taxon>Actinomycetota</taxon>
        <taxon>Actinomycetes</taxon>
        <taxon>Micrococcales</taxon>
        <taxon>Microbacteriaceae</taxon>
        <taxon>Leifsonia</taxon>
    </lineage>
</organism>
<dbReference type="Pfam" id="PF01872">
    <property type="entry name" value="RibD_C"/>
    <property type="match status" value="1"/>
</dbReference>
<dbReference type="InterPro" id="IPR024072">
    <property type="entry name" value="DHFR-like_dom_sf"/>
</dbReference>
<gene>
    <name evidence="2" type="ORF">P5G50_01870</name>
</gene>
<evidence type="ECO:0000259" key="1">
    <source>
        <dbReference type="Pfam" id="PF01872"/>
    </source>
</evidence>
<dbReference type="Gene3D" id="3.40.430.10">
    <property type="entry name" value="Dihydrofolate Reductase, subunit A"/>
    <property type="match status" value="1"/>
</dbReference>
<keyword evidence="3" id="KW-1185">Reference proteome</keyword>
<comment type="caution">
    <text evidence="2">The sequence shown here is derived from an EMBL/GenBank/DDBJ whole genome shotgun (WGS) entry which is preliminary data.</text>
</comment>
<dbReference type="PANTHER" id="PTHR38011:SF2">
    <property type="entry name" value="BIFUNCTIONAL DEAMINASE-REDUCTASE DOMAIN PROTEIN"/>
    <property type="match status" value="1"/>
</dbReference>
<dbReference type="PANTHER" id="PTHR38011">
    <property type="entry name" value="DIHYDROFOLATE REDUCTASE FAMILY PROTEIN (AFU_ORTHOLOGUE AFUA_8G06820)"/>
    <property type="match status" value="1"/>
</dbReference>